<dbReference type="EMBL" id="FODV01000006">
    <property type="protein sequence ID" value="SEO88158.1"/>
    <property type="molecule type" value="Genomic_DNA"/>
</dbReference>
<evidence type="ECO:0000256" key="1">
    <source>
        <dbReference type="SAM" id="Phobius"/>
    </source>
</evidence>
<dbReference type="OrthoDB" id="384261at2157"/>
<keyword evidence="1" id="KW-1133">Transmembrane helix</keyword>
<dbReference type="Proteomes" id="UP000199126">
    <property type="component" value="Unassembled WGS sequence"/>
</dbReference>
<accession>A0A1H8TCC8</accession>
<evidence type="ECO:0000313" key="3">
    <source>
        <dbReference type="Proteomes" id="UP000199126"/>
    </source>
</evidence>
<reference evidence="3" key="1">
    <citation type="submission" date="2016-10" db="EMBL/GenBank/DDBJ databases">
        <authorList>
            <person name="Varghese N."/>
            <person name="Submissions S."/>
        </authorList>
    </citation>
    <scope>NUCLEOTIDE SEQUENCE [LARGE SCALE GENOMIC DNA]</scope>
    <source>
        <strain evidence="3">CGMCC 1.10121</strain>
    </source>
</reference>
<gene>
    <name evidence="2" type="ORF">SAMN04487948_106146</name>
</gene>
<dbReference type="RefSeq" id="WP_089824985.1">
    <property type="nucleotide sequence ID" value="NZ_FODV01000006.1"/>
</dbReference>
<protein>
    <submittedName>
        <fullName evidence="2">Uncharacterized protein</fullName>
    </submittedName>
</protein>
<keyword evidence="3" id="KW-1185">Reference proteome</keyword>
<keyword evidence="1" id="KW-0472">Membrane</keyword>
<feature type="transmembrane region" description="Helical" evidence="1">
    <location>
        <begin position="35"/>
        <end position="53"/>
    </location>
</feature>
<name>A0A1H8TCC8_9EURY</name>
<keyword evidence="1" id="KW-0812">Transmembrane</keyword>
<dbReference type="AlphaFoldDB" id="A0A1H8TCC8"/>
<proteinExistence type="predicted"/>
<evidence type="ECO:0000313" key="2">
    <source>
        <dbReference type="EMBL" id="SEO88158.1"/>
    </source>
</evidence>
<sequence length="77" mass="8139">MNTFDTTSLGTVLGLVLVAAGELFAAATVATLGVALVGLSLPAGLLVTTWRLLRATDRRVRGRDHFVNVDGVLYPRT</sequence>
<organism evidence="2 3">
    <name type="scientific">Halogranum amylolyticum</name>
    <dbReference type="NCBI Taxonomy" id="660520"/>
    <lineage>
        <taxon>Archaea</taxon>
        <taxon>Methanobacteriati</taxon>
        <taxon>Methanobacteriota</taxon>
        <taxon>Stenosarchaea group</taxon>
        <taxon>Halobacteria</taxon>
        <taxon>Halobacteriales</taxon>
        <taxon>Haloferacaceae</taxon>
    </lineage>
</organism>